<evidence type="ECO:0000256" key="2">
    <source>
        <dbReference type="SAM" id="Phobius"/>
    </source>
</evidence>
<keyword evidence="2" id="KW-0472">Membrane</keyword>
<keyword evidence="2" id="KW-1133">Transmembrane helix</keyword>
<evidence type="ECO:0000313" key="3">
    <source>
        <dbReference type="EMBL" id="SFN23816.1"/>
    </source>
</evidence>
<proteinExistence type="predicted"/>
<organism evidence="3 4">
    <name type="scientific">Dokdonella immobilis</name>
    <dbReference type="NCBI Taxonomy" id="578942"/>
    <lineage>
        <taxon>Bacteria</taxon>
        <taxon>Pseudomonadati</taxon>
        <taxon>Pseudomonadota</taxon>
        <taxon>Gammaproteobacteria</taxon>
        <taxon>Lysobacterales</taxon>
        <taxon>Rhodanobacteraceae</taxon>
        <taxon>Dokdonella</taxon>
    </lineage>
</organism>
<dbReference type="STRING" id="578942.SAMN05216289_10957"/>
<protein>
    <recommendedName>
        <fullName evidence="5">DUF2066 domain-containing protein</fullName>
    </recommendedName>
</protein>
<dbReference type="AlphaFoldDB" id="A0A1I4XE61"/>
<reference evidence="3 4" key="1">
    <citation type="submission" date="2016-10" db="EMBL/GenBank/DDBJ databases">
        <authorList>
            <person name="de Groot N.N."/>
        </authorList>
    </citation>
    <scope>NUCLEOTIDE SEQUENCE [LARGE SCALE GENOMIC DNA]</scope>
    <source>
        <strain evidence="3 4">CGMCC 1.7659</strain>
    </source>
</reference>
<dbReference type="Proteomes" id="UP000198575">
    <property type="component" value="Unassembled WGS sequence"/>
</dbReference>
<dbReference type="InterPro" id="IPR018642">
    <property type="entry name" value="DUF2066"/>
</dbReference>
<gene>
    <name evidence="3" type="ORF">SAMN05216289_10957</name>
</gene>
<evidence type="ECO:0000256" key="1">
    <source>
        <dbReference type="SAM" id="MobiDB-lite"/>
    </source>
</evidence>
<dbReference type="Pfam" id="PF09839">
    <property type="entry name" value="DUF2066"/>
    <property type="match status" value="1"/>
</dbReference>
<accession>A0A1I4XE61</accession>
<feature type="region of interest" description="Disordered" evidence="1">
    <location>
        <begin position="1"/>
        <end position="20"/>
    </location>
</feature>
<dbReference type="OrthoDB" id="5958084at2"/>
<evidence type="ECO:0000313" key="4">
    <source>
        <dbReference type="Proteomes" id="UP000198575"/>
    </source>
</evidence>
<evidence type="ECO:0008006" key="5">
    <source>
        <dbReference type="Google" id="ProtNLM"/>
    </source>
</evidence>
<keyword evidence="2" id="KW-0812">Transmembrane</keyword>
<keyword evidence="4" id="KW-1185">Reference proteome</keyword>
<sequence length="251" mass="26396">MRSTAMDDTTPAWRQRPECPPSAGRCLKPVICRRARLLLAGVLMAMLACLQAAAAPATYSGEAPVTSQSEAERAGALKSALADVVIRLSGDPGILARAEVAKAVADADKYVLQYRYRRDSGIDETSGAATTRLMLVAEFDSSAVDRMLAGLGLAVAGAAAPVDATPVERRIWISGIHSAEDYARGMGYLARQSLVRQAWPLEARGDGILVRLSVAGGLDRWLAAVDGEGVLRVNSASPPLDGIDATLILSP</sequence>
<feature type="transmembrane region" description="Helical" evidence="2">
    <location>
        <begin position="37"/>
        <end position="59"/>
    </location>
</feature>
<name>A0A1I4XE61_9GAMM</name>
<dbReference type="EMBL" id="FOVF01000009">
    <property type="protein sequence ID" value="SFN23816.1"/>
    <property type="molecule type" value="Genomic_DNA"/>
</dbReference>